<feature type="domain" description="WW" evidence="11">
    <location>
        <begin position="231"/>
        <end position="264"/>
    </location>
</feature>
<dbReference type="PROSITE" id="PS50020">
    <property type="entry name" value="WW_DOMAIN_2"/>
    <property type="match status" value="2"/>
</dbReference>
<organism evidence="13 14">
    <name type="scientific">Rhododendron simsii</name>
    <name type="common">Sims's rhododendron</name>
    <dbReference type="NCBI Taxonomy" id="118357"/>
    <lineage>
        <taxon>Eukaryota</taxon>
        <taxon>Viridiplantae</taxon>
        <taxon>Streptophyta</taxon>
        <taxon>Embryophyta</taxon>
        <taxon>Tracheophyta</taxon>
        <taxon>Spermatophyta</taxon>
        <taxon>Magnoliopsida</taxon>
        <taxon>eudicotyledons</taxon>
        <taxon>Gunneridae</taxon>
        <taxon>Pentapetalae</taxon>
        <taxon>asterids</taxon>
        <taxon>Ericales</taxon>
        <taxon>Ericaceae</taxon>
        <taxon>Ericoideae</taxon>
        <taxon>Rhodoreae</taxon>
        <taxon>Rhododendron</taxon>
    </lineage>
</organism>
<dbReference type="Pfam" id="PF00397">
    <property type="entry name" value="WW"/>
    <property type="match status" value="2"/>
</dbReference>
<dbReference type="EMBL" id="WJXA01000285">
    <property type="protein sequence ID" value="KAF7113461.1"/>
    <property type="molecule type" value="Genomic_DNA"/>
</dbReference>
<dbReference type="Pfam" id="PF01846">
    <property type="entry name" value="FF"/>
    <property type="match status" value="3"/>
</dbReference>
<evidence type="ECO:0008006" key="15">
    <source>
        <dbReference type="Google" id="ProtNLM"/>
    </source>
</evidence>
<evidence type="ECO:0000256" key="2">
    <source>
        <dbReference type="ARBA" id="ARBA00022664"/>
    </source>
</evidence>
<feature type="compositionally biased region" description="Pro residues" evidence="10">
    <location>
        <begin position="13"/>
        <end position="30"/>
    </location>
</feature>
<name>A0A834FVX3_RHOSS</name>
<protein>
    <recommendedName>
        <fullName evidence="15">Pre-mRNA-processing protein 40A</fullName>
    </recommendedName>
</protein>
<dbReference type="AlphaFoldDB" id="A0A834FVX3"/>
<dbReference type="InterPro" id="IPR001202">
    <property type="entry name" value="WW_dom"/>
</dbReference>
<evidence type="ECO:0000256" key="8">
    <source>
        <dbReference type="ARBA" id="ARBA00064817"/>
    </source>
</evidence>
<dbReference type="CDD" id="cd00201">
    <property type="entry name" value="WW"/>
    <property type="match status" value="2"/>
</dbReference>
<dbReference type="GO" id="GO:0070063">
    <property type="term" value="F:RNA polymerase binding"/>
    <property type="evidence" value="ECO:0007669"/>
    <property type="project" value="UniProtKB-ARBA"/>
</dbReference>
<keyword evidence="9" id="KW-0175">Coiled coil</keyword>
<dbReference type="GO" id="GO:0005685">
    <property type="term" value="C:U1 snRNP"/>
    <property type="evidence" value="ECO:0007669"/>
    <property type="project" value="TreeGrafter"/>
</dbReference>
<feature type="compositionally biased region" description="Basic and acidic residues" evidence="10">
    <location>
        <begin position="812"/>
        <end position="825"/>
    </location>
</feature>
<evidence type="ECO:0000256" key="6">
    <source>
        <dbReference type="ARBA" id="ARBA00056384"/>
    </source>
</evidence>
<comment type="function">
    <text evidence="6">Binds the phosphorylated C-terminal domain (CTD) of the largest subunit of RNA polymerase II and functions as a scaffold for RNA processing machineries. May be involved in pre-mRNA splicing.</text>
</comment>
<dbReference type="PROSITE" id="PS51676">
    <property type="entry name" value="FF"/>
    <property type="match status" value="3"/>
</dbReference>
<dbReference type="SMART" id="SM00456">
    <property type="entry name" value="WW"/>
    <property type="match status" value="2"/>
</dbReference>
<feature type="compositionally biased region" description="Basic and acidic residues" evidence="10">
    <location>
        <begin position="925"/>
        <end position="945"/>
    </location>
</feature>
<keyword evidence="2" id="KW-0507">mRNA processing</keyword>
<dbReference type="InterPro" id="IPR036020">
    <property type="entry name" value="WW_dom_sf"/>
</dbReference>
<dbReference type="SUPFAM" id="SSF81698">
    <property type="entry name" value="FF domain"/>
    <property type="match status" value="3"/>
</dbReference>
<keyword evidence="14" id="KW-1185">Reference proteome</keyword>
<dbReference type="PANTHER" id="PTHR11864:SF0">
    <property type="entry name" value="PRP40 PRE-MRNA PROCESSING FACTOR 40 HOMOLOG A (YEAST)"/>
    <property type="match status" value="1"/>
</dbReference>
<feature type="compositionally biased region" description="Basic and acidic residues" evidence="10">
    <location>
        <begin position="836"/>
        <end position="848"/>
    </location>
</feature>
<dbReference type="InterPro" id="IPR039726">
    <property type="entry name" value="Prp40-like"/>
</dbReference>
<dbReference type="Pfam" id="PF25432">
    <property type="entry name" value="FF_PRPF40A"/>
    <property type="match status" value="1"/>
</dbReference>
<evidence type="ECO:0000313" key="13">
    <source>
        <dbReference type="EMBL" id="KAF7113461.1"/>
    </source>
</evidence>
<evidence type="ECO:0000259" key="11">
    <source>
        <dbReference type="PROSITE" id="PS50020"/>
    </source>
</evidence>
<dbReference type="GO" id="GO:0003723">
    <property type="term" value="F:RNA binding"/>
    <property type="evidence" value="ECO:0007669"/>
    <property type="project" value="TreeGrafter"/>
</dbReference>
<evidence type="ECO:0000256" key="9">
    <source>
        <dbReference type="SAM" id="Coils"/>
    </source>
</evidence>
<dbReference type="Gene3D" id="2.20.70.10">
    <property type="match status" value="2"/>
</dbReference>
<comment type="caution">
    <text evidence="13">The sequence shown here is derived from an EMBL/GenBank/DDBJ whole genome shotgun (WGS) entry which is preliminary data.</text>
</comment>
<feature type="domain" description="FF" evidence="12">
    <location>
        <begin position="616"/>
        <end position="679"/>
    </location>
</feature>
<dbReference type="SUPFAM" id="SSF51045">
    <property type="entry name" value="WW domain"/>
    <property type="match status" value="2"/>
</dbReference>
<dbReference type="Proteomes" id="UP000626092">
    <property type="component" value="Unassembled WGS sequence"/>
</dbReference>
<feature type="domain" description="WW" evidence="11">
    <location>
        <begin position="191"/>
        <end position="223"/>
    </location>
</feature>
<feature type="compositionally biased region" description="Basic and acidic residues" evidence="10">
    <location>
        <begin position="871"/>
        <end position="895"/>
    </location>
</feature>
<evidence type="ECO:0000256" key="3">
    <source>
        <dbReference type="ARBA" id="ARBA00022737"/>
    </source>
</evidence>
<proteinExistence type="inferred from homology"/>
<dbReference type="PANTHER" id="PTHR11864">
    <property type="entry name" value="PRE-MRNA-PROCESSING PROTEIN PRP40"/>
    <property type="match status" value="1"/>
</dbReference>
<dbReference type="InterPro" id="IPR002713">
    <property type="entry name" value="FF_domain"/>
</dbReference>
<feature type="region of interest" description="Disordered" evidence="10">
    <location>
        <begin position="1"/>
        <end position="30"/>
    </location>
</feature>
<feature type="domain" description="FF" evidence="12">
    <location>
        <begin position="434"/>
        <end position="488"/>
    </location>
</feature>
<evidence type="ECO:0000256" key="7">
    <source>
        <dbReference type="ARBA" id="ARBA00061317"/>
    </source>
</evidence>
<comment type="subunit">
    <text evidence="8">Interacts (via the WW domains) with the phosphorylated C-terminal domain of NRPB1 (via CTD domain).</text>
</comment>
<keyword evidence="3" id="KW-0677">Repeat</keyword>
<feature type="compositionally biased region" description="Basic and acidic residues" evidence="10">
    <location>
        <begin position="903"/>
        <end position="917"/>
    </location>
</feature>
<accession>A0A834FVX3</accession>
<dbReference type="OrthoDB" id="187617at2759"/>
<dbReference type="GO" id="GO:0071004">
    <property type="term" value="C:U2-type prespliceosome"/>
    <property type="evidence" value="ECO:0007669"/>
    <property type="project" value="TreeGrafter"/>
</dbReference>
<dbReference type="SMART" id="SM00441">
    <property type="entry name" value="FF"/>
    <property type="match status" value="3"/>
</dbReference>
<dbReference type="Gene3D" id="1.10.10.440">
    <property type="entry name" value="FF domain"/>
    <property type="match status" value="3"/>
</dbReference>
<dbReference type="PROSITE" id="PS01159">
    <property type="entry name" value="WW_DOMAIN_1"/>
    <property type="match status" value="1"/>
</dbReference>
<comment type="similarity">
    <text evidence="7">Belongs to the PRPF40 family.</text>
</comment>
<evidence type="ECO:0000313" key="14">
    <source>
        <dbReference type="Proteomes" id="UP000626092"/>
    </source>
</evidence>
<dbReference type="FunFam" id="1.10.10.440:FF:000013">
    <property type="entry name" value="pre-mRNA-processing protein 40A isoform X1"/>
    <property type="match status" value="1"/>
</dbReference>
<keyword evidence="4" id="KW-0508">mRNA splicing</keyword>
<evidence type="ECO:0000259" key="12">
    <source>
        <dbReference type="PROSITE" id="PS51676"/>
    </source>
</evidence>
<feature type="domain" description="FF" evidence="12">
    <location>
        <begin position="544"/>
        <end position="598"/>
    </location>
</feature>
<sequence>MANNAQFSGMQPLRPPIPPGPPQGAPPPMPMQFRTAVPAPQSQVYIPMASQQFQHVGHTNIGMPFHSQQFQYSSVQQLPAIPAPEVQANRPPQNPQIAGTYGAGLNGPRMLLSSTYTFGASPGGQLQRNADASVQYQPTPQTNVSSFSGGAQPWLPTGPQSMISVVQNTGDQSSATPPVVPAATEEPNHIEKLPSDWLEHIRAGKRYYYNKKTKLSTWEKPLELMTSIERADASTDWKEHTSPEGRKYYYNRVTKQSKWKIPDELKLAREKVKMASTGGTQAGNDDTPASVPNAVTPSSLAHGSVSSPIQVATVSAGVSPKPMATSGQSFSPVVPSMVEENAIQVQTPAQTIPPNAAVSESTKTSHSMLDATVTQIGSSSVDTKAAQDVVDTVDRVSTGDIEEAENGKGSGRNVNVSVSGEKTVVPEPVVYENKLEARNAFKALLESANIGSDWTWDQAMRVIINDQRYGALRTLGERKQAFNEFLVQRKKKDAEERRARQKKAQEDFRNMLEVSWLLLLDAFGVQGSDAILKMEERANALEELKWSRREFLNFLKSCDFITASSQWRKVQDRLEADERCSRLEKVDRLEIFQEYIRDLEREEEEHMKIRMEELRKVERKNRDEFRRLMEEHVVSGILTTSTHWRDYCMKVKDLPAYLAVSSNTSGSTAKDLFEDVAEELQKQYLEDKARIKDAMKSRKIALSSTWTLEDFKAVLLEGISSQPSSEINLKLVFDELHERVKEKEEKEAKKRKRLADDFYNLLCTSKDLTASSKWEDCKQIIEDRQESWNTSACTCQMTFSFVRIGLLGAKREKDAKDREKKEKHSREKRRRYASKYGKDRPHSEEAGKYESYVSEESKRSGKDKNRRHRERYLSHVDDLSVDENEKDRSENSHRHSSDRKKSKQMEQRSPSEQDSEIRHKRHKQDHQDGSSRNDDYGELRDREFGEDGEVW</sequence>
<comment type="subcellular location">
    <subcellularLocation>
        <location evidence="1">Nucleus</location>
    </subcellularLocation>
</comment>
<gene>
    <name evidence="13" type="ORF">RHSIM_RhsimUnG0123000</name>
</gene>
<keyword evidence="5" id="KW-0539">Nucleus</keyword>
<dbReference type="InterPro" id="IPR036517">
    <property type="entry name" value="FF_domain_sf"/>
</dbReference>
<dbReference type="GO" id="GO:0045292">
    <property type="term" value="P:mRNA cis splicing, via spliceosome"/>
    <property type="evidence" value="ECO:0007669"/>
    <property type="project" value="InterPro"/>
</dbReference>
<evidence type="ECO:0000256" key="4">
    <source>
        <dbReference type="ARBA" id="ARBA00023187"/>
    </source>
</evidence>
<evidence type="ECO:0000256" key="10">
    <source>
        <dbReference type="SAM" id="MobiDB-lite"/>
    </source>
</evidence>
<evidence type="ECO:0000256" key="1">
    <source>
        <dbReference type="ARBA" id="ARBA00004123"/>
    </source>
</evidence>
<feature type="region of interest" description="Disordered" evidence="10">
    <location>
        <begin position="812"/>
        <end position="951"/>
    </location>
</feature>
<evidence type="ECO:0000256" key="5">
    <source>
        <dbReference type="ARBA" id="ARBA00023242"/>
    </source>
</evidence>
<feature type="coiled-coil region" evidence="9">
    <location>
        <begin position="592"/>
        <end position="631"/>
    </location>
</feature>
<reference evidence="13" key="1">
    <citation type="submission" date="2019-11" db="EMBL/GenBank/DDBJ databases">
        <authorList>
            <person name="Liu Y."/>
            <person name="Hou J."/>
            <person name="Li T.-Q."/>
            <person name="Guan C.-H."/>
            <person name="Wu X."/>
            <person name="Wu H.-Z."/>
            <person name="Ling F."/>
            <person name="Zhang R."/>
            <person name="Shi X.-G."/>
            <person name="Ren J.-P."/>
            <person name="Chen E.-F."/>
            <person name="Sun J.-M."/>
        </authorList>
    </citation>
    <scope>NUCLEOTIDE SEQUENCE</scope>
    <source>
        <strain evidence="13">Adult_tree_wgs_1</strain>
        <tissue evidence="13">Leaves</tissue>
    </source>
</reference>